<dbReference type="Proteomes" id="UP000430404">
    <property type="component" value="Unassembled WGS sequence"/>
</dbReference>
<dbReference type="EMBL" id="PISJ01000010">
    <property type="protein sequence ID" value="PKF34938.1"/>
    <property type="molecule type" value="Genomic_DNA"/>
</dbReference>
<keyword evidence="1" id="KW-0472">Membrane</keyword>
<keyword evidence="1" id="KW-1133">Transmembrane helix</keyword>
<feature type="transmembrane region" description="Helical" evidence="1">
    <location>
        <begin position="43"/>
        <end position="60"/>
    </location>
</feature>
<proteinExistence type="predicted"/>
<accession>A0A1E7R3J7</accession>
<name>A0A653K1G7_9GAMM</name>
<reference evidence="2 4" key="1">
    <citation type="submission" date="2017-12" db="EMBL/GenBank/DDBJ databases">
        <title>Draft Genome sequences of multiple microbial strains isolated from spacecraft associated surfaces.</title>
        <authorList>
            <person name="Seuylemezian A."/>
            <person name="Vaishampayan P."/>
            <person name="Venkateswaran K."/>
        </authorList>
    </citation>
    <scope>NUCLEOTIDE SEQUENCE [LARGE SCALE GENOMIC DNA]</scope>
    <source>
        <strain evidence="2 4">2P01AA</strain>
    </source>
</reference>
<dbReference type="EMBL" id="CABWKZ010000006">
    <property type="protein sequence ID" value="VXA54268.1"/>
    <property type="molecule type" value="Genomic_DNA"/>
</dbReference>
<reference evidence="3 5" key="2">
    <citation type="submission" date="2019-10" db="EMBL/GenBank/DDBJ databases">
        <authorList>
            <person name="Karimi E."/>
        </authorList>
    </citation>
    <scope>NUCLEOTIDE SEQUENCE [LARGE SCALE GENOMIC DNA]</scope>
    <source>
        <strain evidence="3">Acinetobacter sp. 8BE</strain>
    </source>
</reference>
<accession>A0A653K1G7</accession>
<evidence type="ECO:0000313" key="3">
    <source>
        <dbReference type="EMBL" id="VXA54268.1"/>
    </source>
</evidence>
<gene>
    <name evidence="3" type="ORF">ACI8B_140023</name>
    <name evidence="2" type="ORF">CW311_07190</name>
</gene>
<dbReference type="OrthoDB" id="6690830at2"/>
<organism evidence="3 5">
    <name type="scientific">Acinetobacter proteolyticus</name>
    <dbReference type="NCBI Taxonomy" id="1776741"/>
    <lineage>
        <taxon>Bacteria</taxon>
        <taxon>Pseudomonadati</taxon>
        <taxon>Pseudomonadota</taxon>
        <taxon>Gammaproteobacteria</taxon>
        <taxon>Moraxellales</taxon>
        <taxon>Moraxellaceae</taxon>
        <taxon>Acinetobacter</taxon>
    </lineage>
</organism>
<dbReference type="RefSeq" id="WP_070075917.1">
    <property type="nucleotide sequence ID" value="NZ_CP158965.1"/>
</dbReference>
<feature type="transmembrane region" description="Helical" evidence="1">
    <location>
        <begin position="115"/>
        <end position="135"/>
    </location>
</feature>
<keyword evidence="1" id="KW-0812">Transmembrane</keyword>
<dbReference type="AlphaFoldDB" id="A0A653K1G7"/>
<protein>
    <submittedName>
        <fullName evidence="3">Uncharacterized protein</fullName>
    </submittedName>
</protein>
<dbReference type="Proteomes" id="UP000233553">
    <property type="component" value="Unassembled WGS sequence"/>
</dbReference>
<sequence>MKMNFVVVTHLLKHSQSILKSGYLVFVLSIITLSLFSKMQIVIPLLLVTGLLAIHHYLFIRIEFDRGLLQHLVDQPKDIDSLTQQLDQSLLNLKLIPSSKTGRDWSIRFKGCLRLLKIQITIVLLQYAVFIILFYKLAHR</sequence>
<evidence type="ECO:0000313" key="2">
    <source>
        <dbReference type="EMBL" id="PKF34938.1"/>
    </source>
</evidence>
<evidence type="ECO:0000313" key="5">
    <source>
        <dbReference type="Proteomes" id="UP000430404"/>
    </source>
</evidence>
<evidence type="ECO:0000313" key="4">
    <source>
        <dbReference type="Proteomes" id="UP000233553"/>
    </source>
</evidence>
<feature type="transmembrane region" description="Helical" evidence="1">
    <location>
        <begin position="21"/>
        <end position="37"/>
    </location>
</feature>
<evidence type="ECO:0000256" key="1">
    <source>
        <dbReference type="SAM" id="Phobius"/>
    </source>
</evidence>